<dbReference type="InterPro" id="IPR023631">
    <property type="entry name" value="Amidase_dom"/>
</dbReference>
<keyword evidence="2" id="KW-0963">Cytoplasm</keyword>
<dbReference type="Pfam" id="PF01425">
    <property type="entry name" value="Amidase"/>
    <property type="match status" value="1"/>
</dbReference>
<gene>
    <name evidence="5" type="ORF">ALC53_06013</name>
</gene>
<dbReference type="SUPFAM" id="SSF75304">
    <property type="entry name" value="Amidase signature (AS) enzymes"/>
    <property type="match status" value="1"/>
</dbReference>
<dbReference type="Proteomes" id="UP000078540">
    <property type="component" value="Unassembled WGS sequence"/>
</dbReference>
<dbReference type="STRING" id="520822.A0A195BG92"/>
<dbReference type="GO" id="GO:0016787">
    <property type="term" value="F:hydrolase activity"/>
    <property type="evidence" value="ECO:0007669"/>
    <property type="project" value="UniProtKB-KW"/>
</dbReference>
<dbReference type="InterPro" id="IPR052739">
    <property type="entry name" value="FAAH2"/>
</dbReference>
<proteinExistence type="inferred from homology"/>
<dbReference type="Pfam" id="PF10288">
    <property type="entry name" value="CTU2"/>
    <property type="match status" value="1"/>
</dbReference>
<dbReference type="GO" id="GO:0005737">
    <property type="term" value="C:cytoplasm"/>
    <property type="evidence" value="ECO:0007669"/>
    <property type="project" value="UniProtKB-SubCell"/>
</dbReference>
<dbReference type="InterPro" id="IPR019407">
    <property type="entry name" value="CTU2"/>
</dbReference>
<reference evidence="5 6" key="1">
    <citation type="submission" date="2015-09" db="EMBL/GenBank/DDBJ databases">
        <title>Atta colombica WGS genome.</title>
        <authorList>
            <person name="Nygaard S."/>
            <person name="Hu H."/>
            <person name="Boomsma J."/>
            <person name="Zhang G."/>
        </authorList>
    </citation>
    <scope>NUCLEOTIDE SEQUENCE [LARGE SCALE GENOMIC DNA]</scope>
    <source>
        <strain evidence="5">Treedump-2</strain>
        <tissue evidence="5">Whole body</tissue>
    </source>
</reference>
<comment type="subcellular location">
    <subcellularLocation>
        <location evidence="2">Cytoplasm</location>
    </subcellularLocation>
</comment>
<dbReference type="PANTHER" id="PTHR43372">
    <property type="entry name" value="FATTY-ACID AMIDE HYDROLASE"/>
    <property type="match status" value="1"/>
</dbReference>
<protein>
    <recommendedName>
        <fullName evidence="2">Cytoplasmic tRNA 2-thiolation protein 2</fullName>
    </recommendedName>
</protein>
<accession>A0A195BG92</accession>
<feature type="chain" id="PRO_5008269461" description="Cytoplasmic tRNA 2-thiolation protein 2" evidence="3">
    <location>
        <begin position="24"/>
        <end position="961"/>
    </location>
</feature>
<dbReference type="GO" id="GO:0016779">
    <property type="term" value="F:nucleotidyltransferase activity"/>
    <property type="evidence" value="ECO:0007669"/>
    <property type="project" value="UniProtKB-UniRule"/>
</dbReference>
<keyword evidence="3" id="KW-0732">Signal</keyword>
<dbReference type="AlphaFoldDB" id="A0A195BG92"/>
<feature type="domain" description="Amidase" evidence="4">
    <location>
        <begin position="58"/>
        <end position="509"/>
    </location>
</feature>
<comment type="function">
    <text evidence="2">Plays a central role in 2-thiolation of mcm(5)S(2)U at tRNA wobble positions of tRNA(Lys), tRNA(Glu) and tRNA(Gln). May act by forming a heterodimer with NCS6/CTU1 that ligates sulfur from thiocarboxylated URM1 onto the uridine of tRNAs at wobble position.</text>
</comment>
<dbReference type="GO" id="GO:0012505">
    <property type="term" value="C:endomembrane system"/>
    <property type="evidence" value="ECO:0007669"/>
    <property type="project" value="TreeGrafter"/>
</dbReference>
<feature type="signal peptide" evidence="3">
    <location>
        <begin position="1"/>
        <end position="23"/>
    </location>
</feature>
<evidence type="ECO:0000259" key="4">
    <source>
        <dbReference type="Pfam" id="PF01425"/>
    </source>
</evidence>
<dbReference type="Gene3D" id="3.90.1300.10">
    <property type="entry name" value="Amidase signature (AS) domain"/>
    <property type="match status" value="1"/>
</dbReference>
<keyword evidence="6" id="KW-1185">Reference proteome</keyword>
<keyword evidence="5" id="KW-0378">Hydrolase</keyword>
<dbReference type="GO" id="GO:0000049">
    <property type="term" value="F:tRNA binding"/>
    <property type="evidence" value="ECO:0007669"/>
    <property type="project" value="InterPro"/>
</dbReference>
<sequence>MRIIKYFFFFLRCLLGPFFKLRGLKKRLRCPPIENQILLLSATEIAQKIRKREISSEEVIVTYVERCKIVNPLINAIVEDRFDAAIQEAREIDNFLQSTIIDETKIANEKPLLGLPVTIKESIAVQGMSYSVGVKDVFLRATEDADVVTRIRKAGGIPLLVSNTPELCLWWHTFNKITGITKNPYDTRRTAGGSSGGEAALLGSGASILSLASDIGGSVRLPAMFCGIFGHKPTPNWISVEGHKPSANDKNWSTFFSIGSMVRYAIDLPLLLTVMSQSDEARITFNKKVYLSDIKYFYMDNYGPLPDSITTDVQNAIYKLMRHLEVISGVRVEKVYKHHIYFFDYFQADFEDMKRSFEISAIILLSIKDVYSIFNRWDNPKKSKSVFMEILRYIFFMSPHTFPVIFFGLFKNIVESFPVSIYNEMIELRTRLRKQFEVLLSNDGVLICPSFTSSAHYPHECLYNISNNTFMMIFNVLGFPVTQCPLGFDKNQLPIGLQIVANPGCDHLTIAVAQEIERKFGGWQEPQNTTLCRKCKCENADILLLGQSGYCKTCFLNVTNHKFRAALGKSKIIRHGDKILIDHSGKLNSTVLLHLIKAGMSESAHKRLIFEAVILYVDDNMQKINERDILRHKIAEETKTSGFNSYAVSMSQILNEEDTLDIKPIDQEINYENDNRLHVILANLSDDTSRMDFFNQLRRRLLLSAARKLNCNKIFIADSAADIAMNVLGDVCLGRGAQLSTQANFCDARSIDIKILKPMRDFTQQELVYYSEYHKINPIKSIEDSIPATSIQALARNFTMELESQFSGTISTVYRTADKISPRSNVQQSLENNCALCDARLDFVPSGNEVTAMRAIEVSKLVSSKCIDTISSNNEENGKSNYLFIHSDNNGCCNDNANCNCENNRERQVTTEDVWRHLCYSCRQIFRNSDVLQNLPLPLLLAVQQRAALKKMKEKINDFLL</sequence>
<name>A0A195BG92_9HYME</name>
<dbReference type="GO" id="GO:0034227">
    <property type="term" value="P:tRNA thio-modification"/>
    <property type="evidence" value="ECO:0007669"/>
    <property type="project" value="UniProtKB-UniRule"/>
</dbReference>
<evidence type="ECO:0000313" key="6">
    <source>
        <dbReference type="Proteomes" id="UP000078540"/>
    </source>
</evidence>
<evidence type="ECO:0000313" key="5">
    <source>
        <dbReference type="EMBL" id="KYM83612.1"/>
    </source>
</evidence>
<comment type="similarity">
    <text evidence="2">Belongs to the CTU2/NCS2 family.</text>
</comment>
<dbReference type="HAMAP" id="MF_03054">
    <property type="entry name" value="CTU2"/>
    <property type="match status" value="1"/>
</dbReference>
<evidence type="ECO:0000256" key="2">
    <source>
        <dbReference type="HAMAP-Rule" id="MF_03054"/>
    </source>
</evidence>
<dbReference type="UniPathway" id="UPA00988"/>
<evidence type="ECO:0000256" key="1">
    <source>
        <dbReference type="ARBA" id="ARBA00009199"/>
    </source>
</evidence>
<dbReference type="InterPro" id="IPR036928">
    <property type="entry name" value="AS_sf"/>
</dbReference>
<dbReference type="InterPro" id="IPR014729">
    <property type="entry name" value="Rossmann-like_a/b/a_fold"/>
</dbReference>
<dbReference type="GO" id="GO:0002098">
    <property type="term" value="P:tRNA wobble uridine modification"/>
    <property type="evidence" value="ECO:0007669"/>
    <property type="project" value="UniProtKB-UniRule"/>
</dbReference>
<comment type="pathway">
    <text evidence="2">tRNA modification; 5-methoxycarbonylmethyl-2-thiouridine-tRNA biosynthesis.</text>
</comment>
<dbReference type="PROSITE" id="PS00571">
    <property type="entry name" value="AMIDASES"/>
    <property type="match status" value="1"/>
</dbReference>
<dbReference type="InterPro" id="IPR020556">
    <property type="entry name" value="Amidase_CS"/>
</dbReference>
<evidence type="ECO:0000256" key="3">
    <source>
        <dbReference type="SAM" id="SignalP"/>
    </source>
</evidence>
<dbReference type="EMBL" id="KQ976488">
    <property type="protein sequence ID" value="KYM83612.1"/>
    <property type="molecule type" value="Genomic_DNA"/>
</dbReference>
<comment type="similarity">
    <text evidence="1">Belongs to the amidase family.</text>
</comment>
<dbReference type="SUPFAM" id="SSF52402">
    <property type="entry name" value="Adenine nucleotide alpha hydrolases-like"/>
    <property type="match status" value="1"/>
</dbReference>
<dbReference type="PANTHER" id="PTHR43372:SF2">
    <property type="entry name" value="IP13792P"/>
    <property type="match status" value="1"/>
</dbReference>
<dbReference type="GO" id="GO:0032447">
    <property type="term" value="P:protein urmylation"/>
    <property type="evidence" value="ECO:0007669"/>
    <property type="project" value="UniProtKB-UniRule"/>
</dbReference>
<dbReference type="Gene3D" id="3.40.50.620">
    <property type="entry name" value="HUPs"/>
    <property type="match status" value="1"/>
</dbReference>
<organism evidence="5 6">
    <name type="scientific">Atta colombica</name>
    <dbReference type="NCBI Taxonomy" id="520822"/>
    <lineage>
        <taxon>Eukaryota</taxon>
        <taxon>Metazoa</taxon>
        <taxon>Ecdysozoa</taxon>
        <taxon>Arthropoda</taxon>
        <taxon>Hexapoda</taxon>
        <taxon>Insecta</taxon>
        <taxon>Pterygota</taxon>
        <taxon>Neoptera</taxon>
        <taxon>Endopterygota</taxon>
        <taxon>Hymenoptera</taxon>
        <taxon>Apocrita</taxon>
        <taxon>Aculeata</taxon>
        <taxon>Formicoidea</taxon>
        <taxon>Formicidae</taxon>
        <taxon>Myrmicinae</taxon>
        <taxon>Atta</taxon>
    </lineage>
</organism>
<keyword evidence="2" id="KW-0819">tRNA processing</keyword>